<gene>
    <name evidence="2" type="ORF">EA26_10900</name>
</gene>
<keyword evidence="1" id="KW-0472">Membrane</keyword>
<keyword evidence="1" id="KW-1133">Transmembrane helix</keyword>
<keyword evidence="3" id="KW-1185">Reference proteome</keyword>
<proteinExistence type="predicted"/>
<feature type="transmembrane region" description="Helical" evidence="1">
    <location>
        <begin position="6"/>
        <end position="31"/>
    </location>
</feature>
<evidence type="ECO:0000256" key="1">
    <source>
        <dbReference type="SAM" id="Phobius"/>
    </source>
</evidence>
<dbReference type="AlphaFoldDB" id="A0A099LWJ3"/>
<keyword evidence="1" id="KW-0812">Transmembrane</keyword>
<name>A0A099LWJ3_9VIBR</name>
<feature type="transmembrane region" description="Helical" evidence="1">
    <location>
        <begin position="60"/>
        <end position="76"/>
    </location>
</feature>
<organism evidence="2 3">
    <name type="scientific">Vibrio navarrensis</name>
    <dbReference type="NCBI Taxonomy" id="29495"/>
    <lineage>
        <taxon>Bacteria</taxon>
        <taxon>Pseudomonadati</taxon>
        <taxon>Pseudomonadota</taxon>
        <taxon>Gammaproteobacteria</taxon>
        <taxon>Vibrionales</taxon>
        <taxon>Vibrionaceae</taxon>
        <taxon>Vibrio</taxon>
    </lineage>
</organism>
<evidence type="ECO:0000313" key="2">
    <source>
        <dbReference type="EMBL" id="KGK11786.1"/>
    </source>
</evidence>
<accession>A0A099LWJ3</accession>
<dbReference type="EMBL" id="JMCG01000001">
    <property type="protein sequence ID" value="KGK11786.1"/>
    <property type="molecule type" value="Genomic_DNA"/>
</dbReference>
<reference evidence="2 3" key="1">
    <citation type="submission" date="2014-04" db="EMBL/GenBank/DDBJ databases">
        <title>Genome sequencing of Vibrio navarrensis strains.</title>
        <authorList>
            <person name="Gladney L.M."/>
            <person name="Katz L.S."/>
            <person name="Marino-Ramirez L."/>
            <person name="Jordan I.K."/>
        </authorList>
    </citation>
    <scope>NUCLEOTIDE SEQUENCE [LARGE SCALE GENOMIC DNA]</scope>
    <source>
        <strain evidence="2 3">ATCC 51183</strain>
    </source>
</reference>
<comment type="caution">
    <text evidence="2">The sequence shown here is derived from an EMBL/GenBank/DDBJ whole genome shotgun (WGS) entry which is preliminary data.</text>
</comment>
<protein>
    <submittedName>
        <fullName evidence="2">Uncharacterized protein</fullName>
    </submittedName>
</protein>
<evidence type="ECO:0000313" key="3">
    <source>
        <dbReference type="Proteomes" id="UP000029994"/>
    </source>
</evidence>
<sequence length="101" mass="12152">MERIIHITIIILIWCVMFLLIAALFSILLALKLKISKKNILIHFLLNVFFLFWLGERYAIFYLLFMFFTSPMLISLQRKWRGTQQLYTFVPMLFACVLWSI</sequence>
<dbReference type="Proteomes" id="UP000029994">
    <property type="component" value="Unassembled WGS sequence"/>
</dbReference>